<accession>A0A4Q9MN97</accession>
<feature type="compositionally biased region" description="Polar residues" evidence="1">
    <location>
        <begin position="113"/>
        <end position="147"/>
    </location>
</feature>
<organism evidence="2">
    <name type="scientific">Dichomitus squalens</name>
    <dbReference type="NCBI Taxonomy" id="114155"/>
    <lineage>
        <taxon>Eukaryota</taxon>
        <taxon>Fungi</taxon>
        <taxon>Dikarya</taxon>
        <taxon>Basidiomycota</taxon>
        <taxon>Agaricomycotina</taxon>
        <taxon>Agaricomycetes</taxon>
        <taxon>Polyporales</taxon>
        <taxon>Polyporaceae</taxon>
        <taxon>Dichomitus</taxon>
    </lineage>
</organism>
<protein>
    <submittedName>
        <fullName evidence="2">Uncharacterized protein</fullName>
    </submittedName>
</protein>
<dbReference type="EMBL" id="ML143431">
    <property type="protein sequence ID" value="TBU27536.1"/>
    <property type="molecule type" value="Genomic_DNA"/>
</dbReference>
<feature type="compositionally biased region" description="Basic residues" evidence="1">
    <location>
        <begin position="173"/>
        <end position="182"/>
    </location>
</feature>
<feature type="region of interest" description="Disordered" evidence="1">
    <location>
        <begin position="111"/>
        <end position="202"/>
    </location>
</feature>
<reference evidence="2" key="1">
    <citation type="submission" date="2019-01" db="EMBL/GenBank/DDBJ databases">
        <title>Draft genome sequences of three monokaryotic isolates of the white-rot basidiomycete fungus Dichomitus squalens.</title>
        <authorList>
            <consortium name="DOE Joint Genome Institute"/>
            <person name="Lopez S.C."/>
            <person name="Andreopoulos B."/>
            <person name="Pangilinan J."/>
            <person name="Lipzen A."/>
            <person name="Riley R."/>
            <person name="Ahrendt S."/>
            <person name="Ng V."/>
            <person name="Barry K."/>
            <person name="Daum C."/>
            <person name="Grigoriev I.V."/>
            <person name="Hilden K.S."/>
            <person name="Makela M.R."/>
            <person name="de Vries R.P."/>
        </authorList>
    </citation>
    <scope>NUCLEOTIDE SEQUENCE [LARGE SCALE GENOMIC DNA]</scope>
    <source>
        <strain evidence="2">OM18370.1</strain>
    </source>
</reference>
<dbReference type="Proteomes" id="UP000292957">
    <property type="component" value="Unassembled WGS sequence"/>
</dbReference>
<evidence type="ECO:0000256" key="1">
    <source>
        <dbReference type="SAM" id="MobiDB-lite"/>
    </source>
</evidence>
<dbReference type="AlphaFoldDB" id="A0A4Q9MN97"/>
<evidence type="ECO:0000313" key="2">
    <source>
        <dbReference type="EMBL" id="TBU27536.1"/>
    </source>
</evidence>
<sequence length="280" mass="30880">MRSGGSRRDTRYQTASIRSGKLAAYVRGAKLAIARRAGANDTVGRNFLGGAENARSPLHMASVSVNMRPLPGLVLSSSVHISVSLNKPSCTGKWLRDQKCHSWCIRVPRSRRNTSQDNARASRQIPLTSSQNRPPCTHNASFTSSPDRSLADISTRPSARDTDERQMTNACRSHARGRKMRVPTHLPASDTCATPPNPRDIDQDTVERWGESDCSGSRPSPRGVAWGWQACRLPVTPAWTTLLSHTNCVPWLYFVYYAERADREYDGGLLHDLSTPGAPE</sequence>
<proteinExistence type="predicted"/>
<gene>
    <name evidence="2" type="ORF">BD311DRAFT_843501</name>
</gene>
<name>A0A4Q9MN97_9APHY</name>